<dbReference type="HOGENOM" id="CLU_216967_0_0_12"/>
<sequence length="47" mass="5499">MKTLLRFIKSNRKSGNPQRSELLTPQEKIQEQALVWKAHVGVNYFTI</sequence>
<name>A0A0E2E5M8_TREDN</name>
<dbReference type="PATRIC" id="fig|999432.5.peg.1574"/>
<proteinExistence type="predicted"/>
<accession>A0A0E2E5M8</accession>
<organism evidence="1">
    <name type="scientific">Treponema denticola H-22</name>
    <dbReference type="NCBI Taxonomy" id="999432"/>
    <lineage>
        <taxon>Bacteria</taxon>
        <taxon>Pseudomonadati</taxon>
        <taxon>Spirochaetota</taxon>
        <taxon>Spirochaetia</taxon>
        <taxon>Spirochaetales</taxon>
        <taxon>Treponemataceae</taxon>
        <taxon>Treponema</taxon>
    </lineage>
</organism>
<protein>
    <submittedName>
        <fullName evidence="1">Uncharacterized protein</fullName>
    </submittedName>
</protein>
<evidence type="ECO:0000313" key="1">
    <source>
        <dbReference type="EMBL" id="EMB33158.1"/>
    </source>
</evidence>
<dbReference type="EMBL" id="AGDV01000012">
    <property type="protein sequence ID" value="EMB33158.1"/>
    <property type="molecule type" value="Genomic_DNA"/>
</dbReference>
<dbReference type="RefSeq" id="WP_002673249.1">
    <property type="nucleotide sequence ID" value="NZ_CM001795.1"/>
</dbReference>
<dbReference type="Proteomes" id="UP000011705">
    <property type="component" value="Chromosome"/>
</dbReference>
<dbReference type="AlphaFoldDB" id="A0A0E2E5M8"/>
<gene>
    <name evidence="1" type="ORF">HMPREF9726_01519</name>
</gene>
<dbReference type="GeneID" id="44155124"/>
<reference evidence="1" key="1">
    <citation type="submission" date="2012-01" db="EMBL/GenBank/DDBJ databases">
        <title>The Genome Sequence of Treponema denticola H-22.</title>
        <authorList>
            <consortium name="The Broad Institute Genome Sequencing Platform"/>
            <person name="Earl A."/>
            <person name="Ward D."/>
            <person name="Feldgarden M."/>
            <person name="Gevers D."/>
            <person name="Blanton J.M."/>
            <person name="Fenno C.J."/>
            <person name="Baranova O.V."/>
            <person name="Mathney J."/>
            <person name="Dewhirst F.E."/>
            <person name="Izard J."/>
            <person name="Young S.K."/>
            <person name="Zeng Q."/>
            <person name="Gargeya S."/>
            <person name="Fitzgerald M."/>
            <person name="Haas B."/>
            <person name="Abouelleil A."/>
            <person name="Alvarado L."/>
            <person name="Arachchi H.M."/>
            <person name="Berlin A."/>
            <person name="Chapman S.B."/>
            <person name="Gearin G."/>
            <person name="Goldberg J."/>
            <person name="Griggs A."/>
            <person name="Gujja S."/>
            <person name="Hansen M."/>
            <person name="Heiman D."/>
            <person name="Howarth C."/>
            <person name="Larimer J."/>
            <person name="Lui A."/>
            <person name="MacDonald P.J.P."/>
            <person name="McCowen C."/>
            <person name="Montmayeur A."/>
            <person name="Murphy C."/>
            <person name="Neiman D."/>
            <person name="Pearson M."/>
            <person name="Priest M."/>
            <person name="Roberts A."/>
            <person name="Saif S."/>
            <person name="Shea T."/>
            <person name="Sisk P."/>
            <person name="Stolte C."/>
            <person name="Sykes S."/>
            <person name="Wortman J."/>
            <person name="Nusbaum C."/>
            <person name="Birren B."/>
        </authorList>
    </citation>
    <scope>NUCLEOTIDE SEQUENCE [LARGE SCALE GENOMIC DNA]</scope>
    <source>
        <strain evidence="1">H-22</strain>
    </source>
</reference>
<comment type="caution">
    <text evidence="1">The sequence shown here is derived from an EMBL/GenBank/DDBJ whole genome shotgun (WGS) entry which is preliminary data.</text>
</comment>